<dbReference type="Proteomes" id="UP000007013">
    <property type="component" value="Chromosome"/>
</dbReference>
<accession>B1ZZU3</accession>
<dbReference type="AlphaFoldDB" id="B1ZZU3"/>
<evidence type="ECO:0000313" key="2">
    <source>
        <dbReference type="Proteomes" id="UP000007013"/>
    </source>
</evidence>
<dbReference type="RefSeq" id="WP_012376807.1">
    <property type="nucleotide sequence ID" value="NC_010571.1"/>
</dbReference>
<dbReference type="InterPro" id="IPR029063">
    <property type="entry name" value="SAM-dependent_MTases_sf"/>
</dbReference>
<reference evidence="1 2" key="1">
    <citation type="journal article" date="2011" name="J. Bacteriol.">
        <title>Genome sequence of the verrucomicrobium Opitutus terrae PB90-1, an abundant inhabitant of rice paddy soil ecosystems.</title>
        <authorList>
            <person name="van Passel M.W."/>
            <person name="Kant R."/>
            <person name="Palva A."/>
            <person name="Copeland A."/>
            <person name="Lucas S."/>
            <person name="Lapidus A."/>
            <person name="Glavina del Rio T."/>
            <person name="Pitluck S."/>
            <person name="Goltsman E."/>
            <person name="Clum A."/>
            <person name="Sun H."/>
            <person name="Schmutz J."/>
            <person name="Larimer F.W."/>
            <person name="Land M.L."/>
            <person name="Hauser L."/>
            <person name="Kyrpides N."/>
            <person name="Mikhailova N."/>
            <person name="Richardson P.P."/>
            <person name="Janssen P.H."/>
            <person name="de Vos W.M."/>
            <person name="Smidt H."/>
        </authorList>
    </citation>
    <scope>NUCLEOTIDE SEQUENCE [LARGE SCALE GENOMIC DNA]</scope>
    <source>
        <strain evidence="2">DSM 11246 / JCM 15787 / PB90-1</strain>
    </source>
</reference>
<protein>
    <recommendedName>
        <fullName evidence="3">Methyltransferase type 12</fullName>
    </recommendedName>
</protein>
<dbReference type="Gene3D" id="3.40.50.150">
    <property type="entry name" value="Vaccinia Virus protein VP39"/>
    <property type="match status" value="1"/>
</dbReference>
<gene>
    <name evidence="1" type="ordered locus">Oter_4005</name>
</gene>
<dbReference type="KEGG" id="ote:Oter_4005"/>
<sequence>MPAVRPLSLALLLDRGDTLVASRDADAQRYWRENRRRIATAVARASELVPRAAPAASPARVLDIGPALEVELLAEFLPGIALETMGWADHRYQTPALRAHHPFDLNDAADPARWPRVERCDLILLLEVIEHVHISPLHVFRMLRSFLRPGGYLLVSTPNAAWLRNRWLLLTGHNPFELIREDPRNPGHFRELTRSELRRLLERAGLRVVALELDTLYAFSSASGRRFSRLARLLPPAFRHDMLCTVQRVE</sequence>
<dbReference type="Pfam" id="PF13489">
    <property type="entry name" value="Methyltransf_23"/>
    <property type="match status" value="1"/>
</dbReference>
<keyword evidence="2" id="KW-1185">Reference proteome</keyword>
<organism evidence="1 2">
    <name type="scientific">Opitutus terrae (strain DSM 11246 / JCM 15787 / PB90-1)</name>
    <dbReference type="NCBI Taxonomy" id="452637"/>
    <lineage>
        <taxon>Bacteria</taxon>
        <taxon>Pseudomonadati</taxon>
        <taxon>Verrucomicrobiota</taxon>
        <taxon>Opitutia</taxon>
        <taxon>Opitutales</taxon>
        <taxon>Opitutaceae</taxon>
        <taxon>Opitutus</taxon>
    </lineage>
</organism>
<dbReference type="EMBL" id="CP001032">
    <property type="protein sequence ID" value="ACB77279.1"/>
    <property type="molecule type" value="Genomic_DNA"/>
</dbReference>
<name>B1ZZU3_OPITP</name>
<dbReference type="HOGENOM" id="CLU_1110537_0_0_0"/>
<dbReference type="OrthoDB" id="9789123at2"/>
<evidence type="ECO:0008006" key="3">
    <source>
        <dbReference type="Google" id="ProtNLM"/>
    </source>
</evidence>
<dbReference type="SUPFAM" id="SSF53335">
    <property type="entry name" value="S-adenosyl-L-methionine-dependent methyltransferases"/>
    <property type="match status" value="1"/>
</dbReference>
<dbReference type="STRING" id="452637.Oter_4005"/>
<proteinExistence type="predicted"/>
<dbReference type="eggNOG" id="COG2227">
    <property type="taxonomic scope" value="Bacteria"/>
</dbReference>
<evidence type="ECO:0000313" key="1">
    <source>
        <dbReference type="EMBL" id="ACB77279.1"/>
    </source>
</evidence>